<dbReference type="PANTHER" id="PTHR30036:SF8">
    <property type="entry name" value="ABC-TYPE SUGAR TRANSPORT SYSTEM PERIPLASMIC COMPONENT-LIKE PROTEIN"/>
    <property type="match status" value="1"/>
</dbReference>
<dbReference type="PANTHER" id="PTHR30036">
    <property type="entry name" value="D-XYLOSE-BINDING PERIPLASMIC PROTEIN"/>
    <property type="match status" value="1"/>
</dbReference>
<evidence type="ECO:0000256" key="1">
    <source>
        <dbReference type="ARBA" id="ARBA00004196"/>
    </source>
</evidence>
<sequence length="338" mass="35884">MKKGLILTLALLFLASVTVFAGGQGETEDSGNLKLVLLVKSLGNGFFEACADGGKEAANELGNVESIYMGPSNPTAEGQIEIIETLIAQKVDGIAISANDRDALVPVCKKAMKAGIKVISFDSGIAAGGRMVDLAPSEAELIGRQQVKLIAQLCDYEGQVAVLSATSQATNQNTWIEWMKEEIKLPEYKNMDLVEVVYGDDQADKSYREAVGLMQKYPNLAGIISPTTVGVLSAAKAIEDEGKKGTVQLTGLGLPSEMQHYVENGTCGQMALWNPVDLGYTSTYILEALVSGKIEGKAGDELVAGRMGNITIGKDGNTIMGEPFVFNKDNIAAYAAMF</sequence>
<gene>
    <name evidence="5" type="ORF">B4O97_10275</name>
</gene>
<dbReference type="InterPro" id="IPR028082">
    <property type="entry name" value="Peripla_BP_I"/>
</dbReference>
<reference evidence="5 6" key="1">
    <citation type="submission" date="2017-03" db="EMBL/GenBank/DDBJ databases">
        <title>Draft Genome sequence of Marispirochaeta sp. strain JC444.</title>
        <authorList>
            <person name="Shivani Y."/>
            <person name="Subhash Y."/>
            <person name="Sasikala C."/>
            <person name="Ramana C."/>
        </authorList>
    </citation>
    <scope>NUCLEOTIDE SEQUENCE [LARGE SCALE GENOMIC DNA]</scope>
    <source>
        <strain evidence="5 6">JC444</strain>
    </source>
</reference>
<dbReference type="Proteomes" id="UP000192343">
    <property type="component" value="Unassembled WGS sequence"/>
</dbReference>
<proteinExistence type="inferred from homology"/>
<dbReference type="Pfam" id="PF13407">
    <property type="entry name" value="Peripla_BP_4"/>
    <property type="match status" value="1"/>
</dbReference>
<evidence type="ECO:0000256" key="3">
    <source>
        <dbReference type="SAM" id="SignalP"/>
    </source>
</evidence>
<protein>
    <submittedName>
        <fullName evidence="5">Rhamnose ABC transporter substrate-binding protein</fullName>
    </submittedName>
</protein>
<feature type="chain" id="PRO_5013276835" evidence="3">
    <location>
        <begin position="22"/>
        <end position="338"/>
    </location>
</feature>
<dbReference type="EMBL" id="MWQY01000010">
    <property type="protein sequence ID" value="ORC35112.1"/>
    <property type="molecule type" value="Genomic_DNA"/>
</dbReference>
<feature type="domain" description="Periplasmic binding protein" evidence="4">
    <location>
        <begin position="36"/>
        <end position="293"/>
    </location>
</feature>
<comment type="subcellular location">
    <subcellularLocation>
        <location evidence="1">Cell envelope</location>
    </subcellularLocation>
</comment>
<dbReference type="GO" id="GO:0030246">
    <property type="term" value="F:carbohydrate binding"/>
    <property type="evidence" value="ECO:0007669"/>
    <property type="project" value="TreeGrafter"/>
</dbReference>
<dbReference type="GO" id="GO:0030288">
    <property type="term" value="C:outer membrane-bounded periplasmic space"/>
    <property type="evidence" value="ECO:0007669"/>
    <property type="project" value="TreeGrafter"/>
</dbReference>
<organism evidence="5 6">
    <name type="scientific">Marispirochaeta aestuarii</name>
    <dbReference type="NCBI Taxonomy" id="1963862"/>
    <lineage>
        <taxon>Bacteria</taxon>
        <taxon>Pseudomonadati</taxon>
        <taxon>Spirochaetota</taxon>
        <taxon>Spirochaetia</taxon>
        <taxon>Spirochaetales</taxon>
        <taxon>Spirochaetaceae</taxon>
        <taxon>Marispirochaeta</taxon>
    </lineage>
</organism>
<dbReference type="NCBIfam" id="TIGR02637">
    <property type="entry name" value="RhaS"/>
    <property type="match status" value="1"/>
</dbReference>
<evidence type="ECO:0000259" key="4">
    <source>
        <dbReference type="Pfam" id="PF13407"/>
    </source>
</evidence>
<dbReference type="SUPFAM" id="SSF53822">
    <property type="entry name" value="Periplasmic binding protein-like I"/>
    <property type="match status" value="1"/>
</dbReference>
<evidence type="ECO:0000256" key="2">
    <source>
        <dbReference type="ARBA" id="ARBA00007639"/>
    </source>
</evidence>
<dbReference type="STRING" id="1963862.B4O97_10275"/>
<comment type="similarity">
    <text evidence="2">Belongs to the bacterial solute-binding protein 2 family.</text>
</comment>
<accession>A0A1Y1RXJ9</accession>
<name>A0A1Y1RXJ9_9SPIO</name>
<dbReference type="InterPro" id="IPR013459">
    <property type="entry name" value="RhaS"/>
</dbReference>
<keyword evidence="3" id="KW-0732">Signal</keyword>
<dbReference type="Gene3D" id="3.40.50.2300">
    <property type="match status" value="2"/>
</dbReference>
<evidence type="ECO:0000313" key="5">
    <source>
        <dbReference type="EMBL" id="ORC35112.1"/>
    </source>
</evidence>
<dbReference type="RefSeq" id="WP_083050588.1">
    <property type="nucleotide sequence ID" value="NZ_CAXXQO010000003.1"/>
</dbReference>
<dbReference type="CDD" id="cd20000">
    <property type="entry name" value="PBP1_ABC_rhamnose"/>
    <property type="match status" value="1"/>
</dbReference>
<dbReference type="InterPro" id="IPR050555">
    <property type="entry name" value="Bact_Solute-Bind_Prot2"/>
</dbReference>
<feature type="signal peptide" evidence="3">
    <location>
        <begin position="1"/>
        <end position="21"/>
    </location>
</feature>
<evidence type="ECO:0000313" key="6">
    <source>
        <dbReference type="Proteomes" id="UP000192343"/>
    </source>
</evidence>
<comment type="caution">
    <text evidence="5">The sequence shown here is derived from an EMBL/GenBank/DDBJ whole genome shotgun (WGS) entry which is preliminary data.</text>
</comment>
<keyword evidence="6" id="KW-1185">Reference proteome</keyword>
<dbReference type="InterPro" id="IPR025997">
    <property type="entry name" value="SBP_2_dom"/>
</dbReference>
<dbReference type="GO" id="GO:0015762">
    <property type="term" value="P:rhamnose transmembrane transport"/>
    <property type="evidence" value="ECO:0007669"/>
    <property type="project" value="InterPro"/>
</dbReference>
<dbReference type="AlphaFoldDB" id="A0A1Y1RXJ9"/>
<dbReference type="OrthoDB" id="9795981at2"/>